<dbReference type="RefSeq" id="XP_041681132.1">
    <property type="nucleotide sequence ID" value="XM_041830472.1"/>
</dbReference>
<dbReference type="InterPro" id="IPR016197">
    <property type="entry name" value="Chromo-like_dom_sf"/>
</dbReference>
<dbReference type="PANTHER" id="PTHR37535:SF3">
    <property type="entry name" value="FLUG DOMAIN-CONTAINING PROTEIN"/>
    <property type="match status" value="1"/>
</dbReference>
<proteinExistence type="predicted"/>
<comment type="caution">
    <text evidence="4">The sequence shown here is derived from an EMBL/GenBank/DDBJ whole genome shotgun (WGS) entry which is preliminary data.</text>
</comment>
<dbReference type="EMBL" id="FCQH01000005">
    <property type="protein sequence ID" value="CVK91799.1"/>
    <property type="molecule type" value="Genomic_DNA"/>
</dbReference>
<comment type="subunit">
    <text evidence="1">Component of the NuA4 histone acetyltransferase complex.</text>
</comment>
<evidence type="ECO:0000313" key="5">
    <source>
        <dbReference type="Proteomes" id="UP000184255"/>
    </source>
</evidence>
<evidence type="ECO:0000259" key="3">
    <source>
        <dbReference type="SMART" id="SM00298"/>
    </source>
</evidence>
<dbReference type="VEuPathDB" id="FungiDB:FMAN_06913"/>
<dbReference type="SUPFAM" id="SSF54160">
    <property type="entry name" value="Chromo domain-like"/>
    <property type="match status" value="1"/>
</dbReference>
<sequence>MTGPDGLPPPLFAQPMLHWLANLIASHAFADLDTIEQVLSLEPPKNGNFRILPWAADVREKPVFPEWSSSGPKTKPKNPQSWVSQFSDWGNRAGFTAQLGLHAVRREALIKVNDNGYSLGQVLRFASQNNTNVLVNKYLGSVSTVDGAGSYLGMQLRADLAEDFRSASAGRNPGLHFSLPAKETKELQKSLEYISLTNKINEINLELETSTSLEDQQQLELQRKVAYRERLLFENKKLKEFQTTQKVLYDIGQDDHEQCDWRQNHFNRISHVLPEERVRLAYSLQMKAWPRSPEWINALRDLVSLRSNHHPVAYQKELRPVQGCCPVATCRKNMLKVPKKDRWRHIYRCQEKAYVEEGEASWVAHCKDHVEKVSFPVRCNPVTHRHAVACAGYCPVHLGRTDLPVEERMRQWSDQDAWKRHISRCLATYLVQQQGQTISCPHPKCPVEVQFEKDFWYHQGDIHSIFEKTAVIGKRKTCSNEDERPPERPRKSKRVGIEQSVGLKVIPFVPDTKLLDSRHLYDSDYAQTQDSRSPTDPPDSLSNSPLLEYAQSETQEMYAFPTLLGSSPYCTDNENQVAGLVLSSASNLGHMKETLSTEQSPSRMTGIMVPIDPLLVSEGEPSATFDLDSLTAPDSDAKGVVTKDLSHRGAVVHCQQDPLQEQTYSVDCLLGRWGKDLFYLKWLDGSYGWEPRENILDEELVQDFEESYRGFKDGVEVLRTRIRNGKAEYRLHWDGRPKWEDWWVTEKELHPKLIEEHKPKKKSYLELELQVSPNPRFRAALAACGHVRTAKWLSEMLVGLMSQYSQEYQLAVLQ</sequence>
<evidence type="ECO:0000256" key="2">
    <source>
        <dbReference type="SAM" id="MobiDB-lite"/>
    </source>
</evidence>
<reference evidence="5" key="1">
    <citation type="journal article" date="2016" name="Genome Biol. Evol.">
        <title>Comparative 'omics' of the Fusarium fujikuroi species complex highlights differences in genetic potential and metabolite synthesis.</title>
        <authorList>
            <person name="Niehaus E.-M."/>
            <person name="Muensterkoetter M."/>
            <person name="Proctor R.H."/>
            <person name="Brown D.W."/>
            <person name="Sharon A."/>
            <person name="Idan Y."/>
            <person name="Oren-Young L."/>
            <person name="Sieber C.M."/>
            <person name="Novak O."/>
            <person name="Pencik A."/>
            <person name="Tarkowska D."/>
            <person name="Hromadova K."/>
            <person name="Freeman S."/>
            <person name="Maymon M."/>
            <person name="Elazar M."/>
            <person name="Youssef S.A."/>
            <person name="El-Shabrawy E.S.M."/>
            <person name="Shalaby A.B.A."/>
            <person name="Houterman P."/>
            <person name="Brock N.L."/>
            <person name="Burkhardt I."/>
            <person name="Tsavkelova E.A."/>
            <person name="Dickschat J.S."/>
            <person name="Galuszka P."/>
            <person name="Gueldener U."/>
            <person name="Tudzynski B."/>
        </authorList>
    </citation>
    <scope>NUCLEOTIDE SEQUENCE [LARGE SCALE GENOMIC DNA]</scope>
    <source>
        <strain evidence="5">MRC7560</strain>
    </source>
</reference>
<protein>
    <recommendedName>
        <fullName evidence="3">Chromo domain-containing protein</fullName>
    </recommendedName>
</protein>
<feature type="domain" description="Chromo" evidence="3">
    <location>
        <begin position="663"/>
        <end position="709"/>
    </location>
</feature>
<organism evidence="4 5">
    <name type="scientific">Fusarium mangiferae</name>
    <name type="common">Mango malformation disease fungus</name>
    <dbReference type="NCBI Taxonomy" id="192010"/>
    <lineage>
        <taxon>Eukaryota</taxon>
        <taxon>Fungi</taxon>
        <taxon>Dikarya</taxon>
        <taxon>Ascomycota</taxon>
        <taxon>Pezizomycotina</taxon>
        <taxon>Sordariomycetes</taxon>
        <taxon>Hypocreomycetidae</taxon>
        <taxon>Hypocreales</taxon>
        <taxon>Nectriaceae</taxon>
        <taxon>Fusarium</taxon>
        <taxon>Fusarium fujikuroi species complex</taxon>
    </lineage>
</organism>
<dbReference type="AlphaFoldDB" id="A0A1L7T1K2"/>
<dbReference type="Gene3D" id="2.40.50.40">
    <property type="match status" value="1"/>
</dbReference>
<dbReference type="Proteomes" id="UP000184255">
    <property type="component" value="Unassembled WGS sequence"/>
</dbReference>
<name>A0A1L7T1K2_FUSMA</name>
<feature type="region of interest" description="Disordered" evidence="2">
    <location>
        <begin position="525"/>
        <end position="545"/>
    </location>
</feature>
<dbReference type="PANTHER" id="PTHR37535">
    <property type="entry name" value="FLUG DOMAIN PROTEIN"/>
    <property type="match status" value="1"/>
</dbReference>
<feature type="domain" description="Chromo" evidence="3">
    <location>
        <begin position="710"/>
        <end position="762"/>
    </location>
</feature>
<feature type="compositionally biased region" description="Basic and acidic residues" evidence="2">
    <location>
        <begin position="478"/>
        <end position="489"/>
    </location>
</feature>
<dbReference type="InterPro" id="IPR000953">
    <property type="entry name" value="Chromo/chromo_shadow_dom"/>
</dbReference>
<dbReference type="SMART" id="SM00298">
    <property type="entry name" value="CHROMO"/>
    <property type="match status" value="2"/>
</dbReference>
<accession>A0A1L7T1K2</accession>
<gene>
    <name evidence="4" type="ORF">FMAN_06913</name>
</gene>
<evidence type="ECO:0000313" key="4">
    <source>
        <dbReference type="EMBL" id="CVK91799.1"/>
    </source>
</evidence>
<feature type="region of interest" description="Disordered" evidence="2">
    <location>
        <begin position="476"/>
        <end position="496"/>
    </location>
</feature>
<dbReference type="GO" id="GO:0006338">
    <property type="term" value="P:chromatin remodeling"/>
    <property type="evidence" value="ECO:0007669"/>
    <property type="project" value="UniProtKB-ARBA"/>
</dbReference>
<keyword evidence="5" id="KW-1185">Reference proteome</keyword>
<dbReference type="GeneID" id="65086176"/>
<evidence type="ECO:0000256" key="1">
    <source>
        <dbReference type="ARBA" id="ARBA00011353"/>
    </source>
</evidence>